<dbReference type="InterPro" id="IPR002104">
    <property type="entry name" value="Integrase_catalytic"/>
</dbReference>
<evidence type="ECO:0000313" key="6">
    <source>
        <dbReference type="Proteomes" id="UP001429984"/>
    </source>
</evidence>
<name>A0ABS0B8Q8_9GAMM</name>
<evidence type="ECO:0000256" key="3">
    <source>
        <dbReference type="ARBA" id="ARBA00023172"/>
    </source>
</evidence>
<evidence type="ECO:0000313" key="5">
    <source>
        <dbReference type="EMBL" id="MBF6025406.1"/>
    </source>
</evidence>
<evidence type="ECO:0000256" key="1">
    <source>
        <dbReference type="ARBA" id="ARBA00022908"/>
    </source>
</evidence>
<dbReference type="PROSITE" id="PS51898">
    <property type="entry name" value="TYR_RECOMBINASE"/>
    <property type="match status" value="1"/>
</dbReference>
<dbReference type="InterPro" id="IPR010998">
    <property type="entry name" value="Integrase_recombinase_N"/>
</dbReference>
<organism evidence="5 6">
    <name type="scientific">Lysobacter niastensis</name>
    <dbReference type="NCBI Taxonomy" id="380629"/>
    <lineage>
        <taxon>Bacteria</taxon>
        <taxon>Pseudomonadati</taxon>
        <taxon>Pseudomonadota</taxon>
        <taxon>Gammaproteobacteria</taxon>
        <taxon>Lysobacterales</taxon>
        <taxon>Lysobacteraceae</taxon>
        <taxon>Lysobacter</taxon>
    </lineage>
</organism>
<dbReference type="PANTHER" id="PTHR30349">
    <property type="entry name" value="PHAGE INTEGRASE-RELATED"/>
    <property type="match status" value="1"/>
</dbReference>
<dbReference type="SUPFAM" id="SSF56349">
    <property type="entry name" value="DNA breaking-rejoining enzymes"/>
    <property type="match status" value="1"/>
</dbReference>
<proteinExistence type="predicted"/>
<evidence type="ECO:0000259" key="4">
    <source>
        <dbReference type="PROSITE" id="PS51898"/>
    </source>
</evidence>
<dbReference type="EMBL" id="JADLZT010000009">
    <property type="protein sequence ID" value="MBF6025406.1"/>
    <property type="molecule type" value="Genomic_DNA"/>
</dbReference>
<dbReference type="CDD" id="cd00796">
    <property type="entry name" value="INT_Rci_Hp1_C"/>
    <property type="match status" value="1"/>
</dbReference>
<protein>
    <submittedName>
        <fullName evidence="5">Site-specific integrase</fullName>
    </submittedName>
</protein>
<dbReference type="PANTHER" id="PTHR30349:SF93">
    <property type="entry name" value="FELS-2 PROPHAGE PROTEIN"/>
    <property type="match status" value="1"/>
</dbReference>
<dbReference type="InterPro" id="IPR050090">
    <property type="entry name" value="Tyrosine_recombinase_XerCD"/>
</dbReference>
<sequence length="397" mass="44068">MRREPYWVELVPGTAIGYAKGARDVSWFVRQRVAGAYRKQRIGTPDDGIKADGTIVLSYAQAVKLATTMQLEDRKPLPRHYSDGLTLNQVFDVYIEQRQVTPGGRFNRVMPSSTAQMSKQVWERHARKDIGARLVTALDAKAMRKWHAGMATLAPTVRGRIQEFDTTDPEQVRSRRATANRILTMAKAALTWARQHDGLPDDMADWWRNVSPFALGDDPVPRMLDKDEITRLLGAAPADLRTLLQGALMTGARYGELCTMRVRDFDAAHGTVTIRQSKTYKTLTQPLTPEGVALFDALTAGRQKNDPIFVRESGAIWARSDAAKPMATAVRAAQLEEVTFKTTRATYGKLLLVATKDIELVAKALGHSDSRITRKHYASLLPSEVKAGIAKLPALGF</sequence>
<gene>
    <name evidence="5" type="ORF">IU514_15335</name>
</gene>
<keyword evidence="3" id="KW-0233">DNA recombination</keyword>
<accession>A0ABS0B8Q8</accession>
<keyword evidence="1" id="KW-0229">DNA integration</keyword>
<dbReference type="Proteomes" id="UP001429984">
    <property type="component" value="Unassembled WGS sequence"/>
</dbReference>
<reference evidence="5 6" key="1">
    <citation type="submission" date="2020-11" db="EMBL/GenBank/DDBJ databases">
        <title>Draft Genome Sequence and Secondary Metabolite Biosynthetic Potential of the Lysobacter niastensis Type strain DSM 18481.</title>
        <authorList>
            <person name="Turrini P."/>
            <person name="Artuso I."/>
            <person name="Tescari M."/>
            <person name="Lugli G.A."/>
            <person name="Frangipani E."/>
            <person name="Ventura M."/>
            <person name="Visca P."/>
        </authorList>
    </citation>
    <scope>NUCLEOTIDE SEQUENCE [LARGE SCALE GENOMIC DNA]</scope>
    <source>
        <strain evidence="5 6">DSM 18481</strain>
    </source>
</reference>
<keyword evidence="6" id="KW-1185">Reference proteome</keyword>
<dbReference type="InterPro" id="IPR013762">
    <property type="entry name" value="Integrase-like_cat_sf"/>
</dbReference>
<evidence type="ECO:0000256" key="2">
    <source>
        <dbReference type="ARBA" id="ARBA00023125"/>
    </source>
</evidence>
<feature type="domain" description="Tyr recombinase" evidence="4">
    <location>
        <begin position="219"/>
        <end position="390"/>
    </location>
</feature>
<dbReference type="Gene3D" id="1.10.443.10">
    <property type="entry name" value="Intergrase catalytic core"/>
    <property type="match status" value="1"/>
</dbReference>
<dbReference type="Gene3D" id="1.10.150.130">
    <property type="match status" value="1"/>
</dbReference>
<comment type="caution">
    <text evidence="5">The sequence shown here is derived from an EMBL/GenBank/DDBJ whole genome shotgun (WGS) entry which is preliminary data.</text>
</comment>
<keyword evidence="2" id="KW-0238">DNA-binding</keyword>
<dbReference type="InterPro" id="IPR011010">
    <property type="entry name" value="DNA_brk_join_enz"/>
</dbReference>
<dbReference type="Pfam" id="PF00589">
    <property type="entry name" value="Phage_integrase"/>
    <property type="match status" value="1"/>
</dbReference>